<evidence type="ECO:0000256" key="2">
    <source>
        <dbReference type="ARBA" id="ARBA00022801"/>
    </source>
</evidence>
<dbReference type="InterPro" id="IPR010497">
    <property type="entry name" value="Epoxide_hydro_N"/>
</dbReference>
<feature type="active site" description="Proton acceptor" evidence="3">
    <location>
        <position position="377"/>
    </location>
</feature>
<dbReference type="PANTHER" id="PTHR21661">
    <property type="entry name" value="EPOXIDE HYDROLASE 1-RELATED"/>
    <property type="match status" value="1"/>
</dbReference>
<feature type="active site" description="Proton donor" evidence="3">
    <location>
        <position position="320"/>
    </location>
</feature>
<dbReference type="InterPro" id="IPR016292">
    <property type="entry name" value="Epoxide_hydrolase"/>
</dbReference>
<dbReference type="InterPro" id="IPR000639">
    <property type="entry name" value="Epox_hydrolase-like"/>
</dbReference>
<dbReference type="AlphaFoldDB" id="A0A9P4URN4"/>
<dbReference type="Gene3D" id="3.40.50.1820">
    <property type="entry name" value="alpha/beta hydrolase"/>
    <property type="match status" value="1"/>
</dbReference>
<evidence type="ECO:0000256" key="1">
    <source>
        <dbReference type="ARBA" id="ARBA00010088"/>
    </source>
</evidence>
<accession>A0A9P4URN4</accession>
<dbReference type="EMBL" id="MU003784">
    <property type="protein sequence ID" value="KAF2722235.1"/>
    <property type="molecule type" value="Genomic_DNA"/>
</dbReference>
<evidence type="ECO:0000256" key="3">
    <source>
        <dbReference type="PIRSR" id="PIRSR001112-1"/>
    </source>
</evidence>
<dbReference type="OrthoDB" id="7130006at2759"/>
<proteinExistence type="inferred from homology"/>
<comment type="similarity">
    <text evidence="1">Belongs to the peptidase S33 family.</text>
</comment>
<protein>
    <submittedName>
        <fullName evidence="5">Alpha/beta-hydrolase</fullName>
    </submittedName>
</protein>
<dbReference type="PIRSF" id="PIRSF001112">
    <property type="entry name" value="Epoxide_hydrolase"/>
    <property type="match status" value="1"/>
</dbReference>
<sequence>MAFTTLPTKATLKPTPFAPHVSDEELDDFKTLLRISKIGPKTYENLAADTKDMNGFGITRDWLDETKQHWLDSYDWRKTEARIASFPNYKVGIDHDGTELDVHFAAFFSKKQDAVPIILLHGWPGSFLEFLGVLDVLKGKYDEDSLPYHVVVPSLPGYGYSSGPPLDKDFGVPDAAAMMDKLMVGLGFGSGYLAQGGDIGSYVSRVLNGISESCKALHLNFSPLPPPTDEAIKSDVTTEEQQSLQRASAFEKMGLSYASEHGTRPATIGLVLSSSPIALLAWIGEKFIQWSDVTPPLDEILDSVTLYWFTESFPRSIYPYRHVFGTKPISFHSNKKYQTQKPLGFSWNPKEILPMPASWVAASGNMTWHKRHSNGGHFAAMEKPDAFTQDIEDFVAEAWSKSKSQL</sequence>
<dbReference type="PRINTS" id="PR00412">
    <property type="entry name" value="EPOXHYDRLASE"/>
</dbReference>
<gene>
    <name evidence="5" type="ORF">K431DRAFT_222490</name>
</gene>
<reference evidence="5" key="1">
    <citation type="journal article" date="2020" name="Stud. Mycol.">
        <title>101 Dothideomycetes genomes: a test case for predicting lifestyles and emergence of pathogens.</title>
        <authorList>
            <person name="Haridas S."/>
            <person name="Albert R."/>
            <person name="Binder M."/>
            <person name="Bloem J."/>
            <person name="Labutti K."/>
            <person name="Salamov A."/>
            <person name="Andreopoulos B."/>
            <person name="Baker S."/>
            <person name="Barry K."/>
            <person name="Bills G."/>
            <person name="Bluhm B."/>
            <person name="Cannon C."/>
            <person name="Castanera R."/>
            <person name="Culley D."/>
            <person name="Daum C."/>
            <person name="Ezra D."/>
            <person name="Gonzalez J."/>
            <person name="Henrissat B."/>
            <person name="Kuo A."/>
            <person name="Liang C."/>
            <person name="Lipzen A."/>
            <person name="Lutzoni F."/>
            <person name="Magnuson J."/>
            <person name="Mondo S."/>
            <person name="Nolan M."/>
            <person name="Ohm R."/>
            <person name="Pangilinan J."/>
            <person name="Park H.-J."/>
            <person name="Ramirez L."/>
            <person name="Alfaro M."/>
            <person name="Sun H."/>
            <person name="Tritt A."/>
            <person name="Yoshinaga Y."/>
            <person name="Zwiers L.-H."/>
            <person name="Turgeon B."/>
            <person name="Goodwin S."/>
            <person name="Spatafora J."/>
            <person name="Crous P."/>
            <person name="Grigoriev I."/>
        </authorList>
    </citation>
    <scope>NUCLEOTIDE SEQUENCE</scope>
    <source>
        <strain evidence="5">CBS 116435</strain>
    </source>
</reference>
<comment type="caution">
    <text evidence="5">The sequence shown here is derived from an EMBL/GenBank/DDBJ whole genome shotgun (WGS) entry which is preliminary data.</text>
</comment>
<dbReference type="PANTHER" id="PTHR21661:SF39">
    <property type="entry name" value="HYDROLASE, PUTATIVE (AFU_ORTHOLOGUE AFUA_3G08960)-RELATED"/>
    <property type="match status" value="1"/>
</dbReference>
<dbReference type="GO" id="GO:0097176">
    <property type="term" value="P:epoxide metabolic process"/>
    <property type="evidence" value="ECO:0007669"/>
    <property type="project" value="TreeGrafter"/>
</dbReference>
<feature type="domain" description="Epoxide hydrolase N-terminal" evidence="4">
    <location>
        <begin position="15"/>
        <end position="130"/>
    </location>
</feature>
<dbReference type="SUPFAM" id="SSF53474">
    <property type="entry name" value="alpha/beta-Hydrolases"/>
    <property type="match status" value="1"/>
</dbReference>
<organism evidence="5 6">
    <name type="scientific">Polychaeton citri CBS 116435</name>
    <dbReference type="NCBI Taxonomy" id="1314669"/>
    <lineage>
        <taxon>Eukaryota</taxon>
        <taxon>Fungi</taxon>
        <taxon>Dikarya</taxon>
        <taxon>Ascomycota</taxon>
        <taxon>Pezizomycotina</taxon>
        <taxon>Dothideomycetes</taxon>
        <taxon>Dothideomycetidae</taxon>
        <taxon>Capnodiales</taxon>
        <taxon>Capnodiaceae</taxon>
        <taxon>Polychaeton</taxon>
    </lineage>
</organism>
<keyword evidence="2" id="KW-0378">Hydrolase</keyword>
<dbReference type="InterPro" id="IPR029058">
    <property type="entry name" value="AB_hydrolase_fold"/>
</dbReference>
<evidence type="ECO:0000313" key="6">
    <source>
        <dbReference type="Proteomes" id="UP000799441"/>
    </source>
</evidence>
<evidence type="ECO:0000259" key="4">
    <source>
        <dbReference type="Pfam" id="PF06441"/>
    </source>
</evidence>
<name>A0A9P4URN4_9PEZI</name>
<keyword evidence="6" id="KW-1185">Reference proteome</keyword>
<dbReference type="GO" id="GO:0004301">
    <property type="term" value="F:epoxide hydrolase activity"/>
    <property type="evidence" value="ECO:0007669"/>
    <property type="project" value="TreeGrafter"/>
</dbReference>
<evidence type="ECO:0000313" key="5">
    <source>
        <dbReference type="EMBL" id="KAF2722235.1"/>
    </source>
</evidence>
<dbReference type="Pfam" id="PF06441">
    <property type="entry name" value="EHN"/>
    <property type="match status" value="1"/>
</dbReference>
<feature type="active site" description="Nucleophile" evidence="3">
    <location>
        <position position="198"/>
    </location>
</feature>
<dbReference type="Proteomes" id="UP000799441">
    <property type="component" value="Unassembled WGS sequence"/>
</dbReference>